<accession>E3QH99</accession>
<feature type="non-terminal residue" evidence="2">
    <location>
        <position position="129"/>
    </location>
</feature>
<feature type="region of interest" description="Disordered" evidence="1">
    <location>
        <begin position="78"/>
        <end position="97"/>
    </location>
</feature>
<dbReference type="VEuPathDB" id="FungiDB:GLRG_05405"/>
<feature type="compositionally biased region" description="Acidic residues" evidence="1">
    <location>
        <begin position="84"/>
        <end position="97"/>
    </location>
</feature>
<evidence type="ECO:0000256" key="1">
    <source>
        <dbReference type="SAM" id="MobiDB-lite"/>
    </source>
</evidence>
<name>E3QH99_COLGM</name>
<protein>
    <submittedName>
        <fullName evidence="2">Uncharacterized protein</fullName>
    </submittedName>
</protein>
<reference evidence="3" key="1">
    <citation type="journal article" date="2012" name="Nat. Genet.">
        <title>Lifestyle transitions in plant pathogenic Colletotrichum fungi deciphered by genome and transcriptome analyses.</title>
        <authorList>
            <person name="O'Connell R.J."/>
            <person name="Thon M.R."/>
            <person name="Hacquard S."/>
            <person name="Amyotte S.G."/>
            <person name="Kleemann J."/>
            <person name="Torres M.F."/>
            <person name="Damm U."/>
            <person name="Buiate E.A."/>
            <person name="Epstein L."/>
            <person name="Alkan N."/>
            <person name="Altmueller J."/>
            <person name="Alvarado-Balderrama L."/>
            <person name="Bauser C.A."/>
            <person name="Becker C."/>
            <person name="Birren B.W."/>
            <person name="Chen Z."/>
            <person name="Choi J."/>
            <person name="Crouch J.A."/>
            <person name="Duvick J.P."/>
            <person name="Farman M.A."/>
            <person name="Gan P."/>
            <person name="Heiman D."/>
            <person name="Henrissat B."/>
            <person name="Howard R.J."/>
            <person name="Kabbage M."/>
            <person name="Koch C."/>
            <person name="Kracher B."/>
            <person name="Kubo Y."/>
            <person name="Law A.D."/>
            <person name="Lebrun M.-H."/>
            <person name="Lee Y.-H."/>
            <person name="Miyara I."/>
            <person name="Moore N."/>
            <person name="Neumann U."/>
            <person name="Nordstroem K."/>
            <person name="Panaccione D.G."/>
            <person name="Panstruga R."/>
            <person name="Place M."/>
            <person name="Proctor R.H."/>
            <person name="Prusky D."/>
            <person name="Rech G."/>
            <person name="Reinhardt R."/>
            <person name="Rollins J.A."/>
            <person name="Rounsley S."/>
            <person name="Schardl C.L."/>
            <person name="Schwartz D.C."/>
            <person name="Shenoy N."/>
            <person name="Shirasu K."/>
            <person name="Sikhakolli U.R."/>
            <person name="Stueber K."/>
            <person name="Sukno S.A."/>
            <person name="Sweigard J.A."/>
            <person name="Takano Y."/>
            <person name="Takahara H."/>
            <person name="Trail F."/>
            <person name="van der Does H.C."/>
            <person name="Voll L.M."/>
            <person name="Will I."/>
            <person name="Young S."/>
            <person name="Zeng Q."/>
            <person name="Zhang J."/>
            <person name="Zhou S."/>
            <person name="Dickman M.B."/>
            <person name="Schulze-Lefert P."/>
            <person name="Ver Loren van Themaat E."/>
            <person name="Ma L.-J."/>
            <person name="Vaillancourt L.J."/>
        </authorList>
    </citation>
    <scope>NUCLEOTIDE SEQUENCE [LARGE SCALE GENOMIC DNA]</scope>
    <source>
        <strain evidence="3">M1.001 / M2 / FGSC 10212</strain>
    </source>
</reference>
<dbReference type="GeneID" id="24410770"/>
<dbReference type="Proteomes" id="UP000008782">
    <property type="component" value="Unassembled WGS sequence"/>
</dbReference>
<dbReference type="RefSeq" id="XP_008094281.1">
    <property type="nucleotide sequence ID" value="XM_008096090.1"/>
</dbReference>
<dbReference type="EMBL" id="GG697348">
    <property type="protein sequence ID" value="EFQ30261.1"/>
    <property type="molecule type" value="Genomic_DNA"/>
</dbReference>
<organism evidence="3">
    <name type="scientific">Colletotrichum graminicola (strain M1.001 / M2 / FGSC 10212)</name>
    <name type="common">Maize anthracnose fungus</name>
    <name type="synonym">Glomerella graminicola</name>
    <dbReference type="NCBI Taxonomy" id="645133"/>
    <lineage>
        <taxon>Eukaryota</taxon>
        <taxon>Fungi</taxon>
        <taxon>Dikarya</taxon>
        <taxon>Ascomycota</taxon>
        <taxon>Pezizomycotina</taxon>
        <taxon>Sordariomycetes</taxon>
        <taxon>Hypocreomycetidae</taxon>
        <taxon>Glomerellales</taxon>
        <taxon>Glomerellaceae</taxon>
        <taxon>Colletotrichum</taxon>
        <taxon>Colletotrichum graminicola species complex</taxon>
    </lineage>
</organism>
<evidence type="ECO:0000313" key="2">
    <source>
        <dbReference type="EMBL" id="EFQ30261.1"/>
    </source>
</evidence>
<gene>
    <name evidence="2" type="ORF">GLRG_05405</name>
</gene>
<keyword evidence="3" id="KW-1185">Reference proteome</keyword>
<evidence type="ECO:0000313" key="3">
    <source>
        <dbReference type="Proteomes" id="UP000008782"/>
    </source>
</evidence>
<proteinExistence type="predicted"/>
<sequence>MAAAPACNVAAVCCRCRKGAAPKTGCSVAFQCKCADSSGSCSKRPVTPGSIDNLVGAAATRPGRHAHALARGMDQPIDAKCDEGEHDEENDDDDGDDIVLFDHGCGCSAGAFPSRSDTSEEGLNGEWRC</sequence>
<feature type="region of interest" description="Disordered" evidence="1">
    <location>
        <begin position="109"/>
        <end position="129"/>
    </location>
</feature>
<dbReference type="AlphaFoldDB" id="E3QH99"/>
<dbReference type="HOGENOM" id="CLU_1953896_0_0_1"/>